<comment type="caution">
    <text evidence="2">The sequence shown here is derived from an EMBL/GenBank/DDBJ whole genome shotgun (WGS) entry which is preliminary data.</text>
</comment>
<gene>
    <name evidence="2" type="ORF">F7Q91_03430</name>
</gene>
<dbReference type="AlphaFoldDB" id="A0A7V7TI09"/>
<feature type="region of interest" description="Disordered" evidence="1">
    <location>
        <begin position="84"/>
        <end position="108"/>
    </location>
</feature>
<dbReference type="EMBL" id="VZPX01000004">
    <property type="protein sequence ID" value="KAB0482474.1"/>
    <property type="molecule type" value="Genomic_DNA"/>
</dbReference>
<dbReference type="RefSeq" id="WP_137406549.1">
    <property type="nucleotide sequence ID" value="NZ_AP025467.1"/>
</dbReference>
<sequence length="108" mass="11884">MKFNQSIIGPLVDPQVALVKNHPVANVEVGLNDAAFEKKCMEMGVSEYELNADRAMQTGKSIVRTPTPELDFGSAGTDFDINLSLDADTGDQQQPQTDFDLDFSDFDR</sequence>
<name>A0A7V7TI09_9VIBR</name>
<dbReference type="GeneID" id="77344709"/>
<evidence type="ECO:0000313" key="2">
    <source>
        <dbReference type="EMBL" id="KAB0482474.1"/>
    </source>
</evidence>
<feature type="compositionally biased region" description="Acidic residues" evidence="1">
    <location>
        <begin position="99"/>
        <end position="108"/>
    </location>
</feature>
<reference evidence="2 3" key="1">
    <citation type="submission" date="2019-09" db="EMBL/GenBank/DDBJ databases">
        <title>Draft genome sequences of 48 bacterial type strains from the CCUG.</title>
        <authorList>
            <person name="Tunovic T."/>
            <person name="Pineiro-Iglesias B."/>
            <person name="Unosson C."/>
            <person name="Inganas E."/>
            <person name="Ohlen M."/>
            <person name="Cardew S."/>
            <person name="Jensie-Markopoulos S."/>
            <person name="Salva-Serra F."/>
            <person name="Jaen-Luchoro D."/>
            <person name="Karlsson R."/>
            <person name="Svensson-Stadler L."/>
            <person name="Chun J."/>
            <person name="Moore E."/>
        </authorList>
    </citation>
    <scope>NUCLEOTIDE SEQUENCE [LARGE SCALE GENOMIC DNA]</scope>
    <source>
        <strain evidence="2 3">CCUG 48643</strain>
    </source>
</reference>
<proteinExistence type="predicted"/>
<evidence type="ECO:0000256" key="1">
    <source>
        <dbReference type="SAM" id="MobiDB-lite"/>
    </source>
</evidence>
<accession>A0A7V7TI09</accession>
<evidence type="ECO:0000313" key="3">
    <source>
        <dbReference type="Proteomes" id="UP000423756"/>
    </source>
</evidence>
<organism evidence="2 3">
    <name type="scientific">Vibrio chagasii</name>
    <dbReference type="NCBI Taxonomy" id="170679"/>
    <lineage>
        <taxon>Bacteria</taxon>
        <taxon>Pseudomonadati</taxon>
        <taxon>Pseudomonadota</taxon>
        <taxon>Gammaproteobacteria</taxon>
        <taxon>Vibrionales</taxon>
        <taxon>Vibrionaceae</taxon>
        <taxon>Vibrio</taxon>
    </lineage>
</organism>
<protein>
    <submittedName>
        <fullName evidence="2">Uncharacterized protein</fullName>
    </submittedName>
</protein>
<dbReference type="Proteomes" id="UP000423756">
    <property type="component" value="Unassembled WGS sequence"/>
</dbReference>